<dbReference type="PROSITE" id="PS50850">
    <property type="entry name" value="MFS"/>
    <property type="match status" value="1"/>
</dbReference>
<comment type="subcellular location">
    <subcellularLocation>
        <location evidence="1">Cell membrane</location>
        <topology evidence="1">Multi-pass membrane protein</topology>
    </subcellularLocation>
</comment>
<evidence type="ECO:0000256" key="4">
    <source>
        <dbReference type="ARBA" id="ARBA00022989"/>
    </source>
</evidence>
<keyword evidence="9" id="KW-1185">Reference proteome</keyword>
<dbReference type="HOGENOM" id="CLU_001265_5_14_2"/>
<dbReference type="Pfam" id="PF07690">
    <property type="entry name" value="MFS_1"/>
    <property type="match status" value="1"/>
</dbReference>
<evidence type="ECO:0000256" key="6">
    <source>
        <dbReference type="SAM" id="Phobius"/>
    </source>
</evidence>
<dbReference type="STRING" id="348780.NP_2616A"/>
<dbReference type="EMBL" id="CR936257">
    <property type="protein sequence ID" value="CAI49399.1"/>
    <property type="molecule type" value="Genomic_DNA"/>
</dbReference>
<feature type="transmembrane region" description="Helical" evidence="6">
    <location>
        <begin position="211"/>
        <end position="236"/>
    </location>
</feature>
<feature type="transmembrane region" description="Helical" evidence="6">
    <location>
        <begin position="337"/>
        <end position="356"/>
    </location>
</feature>
<dbReference type="InterPro" id="IPR020846">
    <property type="entry name" value="MFS_dom"/>
</dbReference>
<dbReference type="eggNOG" id="arCOG00130">
    <property type="taxonomic scope" value="Archaea"/>
</dbReference>
<dbReference type="InterPro" id="IPR050189">
    <property type="entry name" value="MFS_Efflux_Transporters"/>
</dbReference>
<dbReference type="AlphaFoldDB" id="A0A1U7EWD5"/>
<organism evidence="8 9">
    <name type="scientific">Natronomonas pharaonis (strain ATCC 35678 / DSM 2160 / CIP 103997 / JCM 8858 / NBRC 14720 / NCIMB 2260 / Gabara)</name>
    <name type="common">Halobacterium pharaonis</name>
    <dbReference type="NCBI Taxonomy" id="348780"/>
    <lineage>
        <taxon>Archaea</taxon>
        <taxon>Methanobacteriati</taxon>
        <taxon>Methanobacteriota</taxon>
        <taxon>Stenosarchaea group</taxon>
        <taxon>Halobacteria</taxon>
        <taxon>Halobacteriales</taxon>
        <taxon>Natronomonadaceae</taxon>
        <taxon>Natronomonas</taxon>
    </lineage>
</organism>
<feature type="transmembrane region" description="Helical" evidence="6">
    <location>
        <begin position="298"/>
        <end position="316"/>
    </location>
</feature>
<feature type="domain" description="Major facilitator superfamily (MFS) profile" evidence="7">
    <location>
        <begin position="9"/>
        <end position="388"/>
    </location>
</feature>
<feature type="transmembrane region" description="Helical" evidence="6">
    <location>
        <begin position="98"/>
        <end position="121"/>
    </location>
</feature>
<feature type="transmembrane region" description="Helical" evidence="6">
    <location>
        <begin position="276"/>
        <end position="292"/>
    </location>
</feature>
<reference evidence="8 9" key="1">
    <citation type="journal article" date="2005" name="Genome Res.">
        <title>Living with two extremes: conclusions from the genome sequence of Natronomonas pharaonis.</title>
        <authorList>
            <person name="Falb M."/>
            <person name="Pfeiffer F."/>
            <person name="Palm P."/>
            <person name="Rodewald K."/>
            <person name="Hickmann V."/>
            <person name="Tittor J."/>
            <person name="Oesterhelt D."/>
        </authorList>
    </citation>
    <scope>NUCLEOTIDE SEQUENCE [LARGE SCALE GENOMIC DNA]</scope>
    <source>
        <strain evidence="9">ATCC 35678 / DSM 2160 / CIP 103997 / JCM 8858 / NBRC 14720 / NCIMB 2260 / Gabara</strain>
    </source>
</reference>
<dbReference type="OrthoDB" id="204820at2157"/>
<proteinExistence type="predicted"/>
<gene>
    <name evidence="8" type="primary">tp16</name>
    <name evidence="8" type="ordered locus">NP_2616A</name>
</gene>
<evidence type="ECO:0000256" key="1">
    <source>
        <dbReference type="ARBA" id="ARBA00004651"/>
    </source>
</evidence>
<dbReference type="PANTHER" id="PTHR43124">
    <property type="entry name" value="PURINE EFFLUX PUMP PBUE"/>
    <property type="match status" value="1"/>
</dbReference>
<dbReference type="InterPro" id="IPR036259">
    <property type="entry name" value="MFS_trans_sf"/>
</dbReference>
<dbReference type="Proteomes" id="UP000002698">
    <property type="component" value="Chromosome"/>
</dbReference>
<keyword evidence="5 6" id="KW-0472">Membrane</keyword>
<dbReference type="EnsemblBacteria" id="CAI49399">
    <property type="protein sequence ID" value="CAI49399"/>
    <property type="gene ID" value="NP_2616A"/>
</dbReference>
<feature type="transmembrane region" description="Helical" evidence="6">
    <location>
        <begin position="242"/>
        <end position="264"/>
    </location>
</feature>
<dbReference type="InterPro" id="IPR011701">
    <property type="entry name" value="MFS"/>
</dbReference>
<keyword evidence="4 6" id="KW-1133">Transmembrane helix</keyword>
<evidence type="ECO:0000313" key="8">
    <source>
        <dbReference type="EMBL" id="CAI49399.1"/>
    </source>
</evidence>
<accession>A0A1U7EWD5</accession>
<feature type="transmembrane region" description="Helical" evidence="6">
    <location>
        <begin position="75"/>
        <end position="92"/>
    </location>
</feature>
<sequence>MTPDYRHTLLFSCTVAFFATVTARLVISPVVPDIVDAFSTSNSAVGLALTGMWAAYALTQFPSGILGDRFGERRVILFAVVGTAVCSGLLALSPTFWLFALLALCLGVAAGLHYIVATALLTRNFERTGRAIGFHVTGAPLAGLLAPAAAALVATWYGWRAAVLVGAAVAVPAAALFAATVRPEPPQFPDRRMRDRVELGSIVRLYRRGPILYATVLSVLGAFTWQATASFLPAFLEAHHGLSRAVAGGLFSVYFFIHGALQPLMGSLSDRFSRDAIAAVTMGLGVVGYGSVVVGDSFSLVVAATVCVGVAMTWGAPLQSKFIDVLGEQERGAGFGLVRTVYMLLGALGSVAIGVVADLFGWPVAFGSLAGIMALGLLCILWNNVFGAGY</sequence>
<keyword evidence="3 6" id="KW-0812">Transmembrane</keyword>
<protein>
    <submittedName>
        <fullName evidence="8">Major facilitator superfamily transport protein</fullName>
    </submittedName>
</protein>
<name>A0A1U7EWD5_NATPD</name>
<evidence type="ECO:0000256" key="3">
    <source>
        <dbReference type="ARBA" id="ARBA00022692"/>
    </source>
</evidence>
<feature type="transmembrane region" description="Helical" evidence="6">
    <location>
        <begin position="47"/>
        <end position="66"/>
    </location>
</feature>
<evidence type="ECO:0000313" key="9">
    <source>
        <dbReference type="Proteomes" id="UP000002698"/>
    </source>
</evidence>
<dbReference type="RefSeq" id="WP_011323024.1">
    <property type="nucleotide sequence ID" value="NC_007426.1"/>
</dbReference>
<keyword evidence="2" id="KW-1003">Cell membrane</keyword>
<dbReference type="Gene3D" id="1.20.1250.20">
    <property type="entry name" value="MFS general substrate transporter like domains"/>
    <property type="match status" value="2"/>
</dbReference>
<evidence type="ECO:0000259" key="7">
    <source>
        <dbReference type="PROSITE" id="PS50850"/>
    </source>
</evidence>
<evidence type="ECO:0000256" key="2">
    <source>
        <dbReference type="ARBA" id="ARBA00022475"/>
    </source>
</evidence>
<feature type="transmembrane region" description="Helical" evidence="6">
    <location>
        <begin position="133"/>
        <end position="157"/>
    </location>
</feature>
<dbReference type="SUPFAM" id="SSF103473">
    <property type="entry name" value="MFS general substrate transporter"/>
    <property type="match status" value="1"/>
</dbReference>
<evidence type="ECO:0000256" key="5">
    <source>
        <dbReference type="ARBA" id="ARBA00023136"/>
    </source>
</evidence>
<dbReference type="PANTHER" id="PTHR43124:SF3">
    <property type="entry name" value="CHLORAMPHENICOL EFFLUX PUMP RV0191"/>
    <property type="match status" value="1"/>
</dbReference>
<dbReference type="GO" id="GO:0022857">
    <property type="term" value="F:transmembrane transporter activity"/>
    <property type="evidence" value="ECO:0007669"/>
    <property type="project" value="InterPro"/>
</dbReference>
<feature type="transmembrane region" description="Helical" evidence="6">
    <location>
        <begin position="362"/>
        <end position="382"/>
    </location>
</feature>
<dbReference type="GeneID" id="3703292"/>
<feature type="transmembrane region" description="Helical" evidence="6">
    <location>
        <begin position="163"/>
        <end position="181"/>
    </location>
</feature>
<dbReference type="KEGG" id="nph:NP_2616A"/>
<dbReference type="GO" id="GO:0005886">
    <property type="term" value="C:plasma membrane"/>
    <property type="evidence" value="ECO:0007669"/>
    <property type="project" value="UniProtKB-SubCell"/>
</dbReference>